<dbReference type="EC" id="2.1.1.37" evidence="1"/>
<keyword evidence="5" id="KW-0862">Zinc</keyword>
<evidence type="ECO:0000259" key="9">
    <source>
        <dbReference type="PROSITE" id="PS50158"/>
    </source>
</evidence>
<evidence type="ECO:0000313" key="11">
    <source>
        <dbReference type="Proteomes" id="UP001165085"/>
    </source>
</evidence>
<feature type="compositionally biased region" description="Basic and acidic residues" evidence="8">
    <location>
        <begin position="115"/>
        <end position="129"/>
    </location>
</feature>
<feature type="region of interest" description="Disordered" evidence="8">
    <location>
        <begin position="1150"/>
        <end position="1206"/>
    </location>
</feature>
<evidence type="ECO:0000256" key="7">
    <source>
        <dbReference type="SAM" id="Coils"/>
    </source>
</evidence>
<dbReference type="EMBL" id="BRXY01000532">
    <property type="protein sequence ID" value="GMH98656.1"/>
    <property type="molecule type" value="Genomic_DNA"/>
</dbReference>
<accession>A0A9W7C294</accession>
<dbReference type="Proteomes" id="UP001165085">
    <property type="component" value="Unassembled WGS sequence"/>
</dbReference>
<dbReference type="GO" id="GO:0005634">
    <property type="term" value="C:nucleus"/>
    <property type="evidence" value="ECO:0007669"/>
    <property type="project" value="TreeGrafter"/>
</dbReference>
<keyword evidence="11" id="KW-1185">Reference proteome</keyword>
<feature type="region of interest" description="Disordered" evidence="8">
    <location>
        <begin position="939"/>
        <end position="960"/>
    </location>
</feature>
<dbReference type="PANTHER" id="PTHR23068:SF25">
    <property type="entry name" value="DNA (CYTOSINE-5)-METHYLTRANSFERASE DRM2"/>
    <property type="match status" value="1"/>
</dbReference>
<dbReference type="AlphaFoldDB" id="A0A9W7C294"/>
<reference evidence="11" key="1">
    <citation type="journal article" date="2023" name="Commun. Biol.">
        <title>Genome analysis of Parmales, the sister group of diatoms, reveals the evolutionary specialization of diatoms from phago-mixotrophs to photoautotrophs.</title>
        <authorList>
            <person name="Ban H."/>
            <person name="Sato S."/>
            <person name="Yoshikawa S."/>
            <person name="Yamada K."/>
            <person name="Nakamura Y."/>
            <person name="Ichinomiya M."/>
            <person name="Sato N."/>
            <person name="Blanc-Mathieu R."/>
            <person name="Endo H."/>
            <person name="Kuwata A."/>
            <person name="Ogata H."/>
        </authorList>
    </citation>
    <scope>NUCLEOTIDE SEQUENCE [LARGE SCALE GENOMIC DNA]</scope>
    <source>
        <strain evidence="11">NIES 3701</strain>
    </source>
</reference>
<dbReference type="GO" id="GO:0032259">
    <property type="term" value="P:methylation"/>
    <property type="evidence" value="ECO:0007669"/>
    <property type="project" value="UniProtKB-KW"/>
</dbReference>
<keyword evidence="4 6" id="KW-0949">S-adenosyl-L-methionine</keyword>
<evidence type="ECO:0000256" key="8">
    <source>
        <dbReference type="SAM" id="MobiDB-lite"/>
    </source>
</evidence>
<protein>
    <recommendedName>
        <fullName evidence="1">DNA (cytosine-5-)-methyltransferase</fullName>
        <ecNumber evidence="1">2.1.1.37</ecNumber>
    </recommendedName>
</protein>
<name>A0A9W7C294_9STRA</name>
<evidence type="ECO:0000256" key="6">
    <source>
        <dbReference type="PROSITE-ProRule" id="PRU01016"/>
    </source>
</evidence>
<feature type="compositionally biased region" description="Polar residues" evidence="8">
    <location>
        <begin position="19"/>
        <end position="36"/>
    </location>
</feature>
<feature type="coiled-coil region" evidence="7">
    <location>
        <begin position="891"/>
        <end position="918"/>
    </location>
</feature>
<feature type="domain" description="CCHC-type" evidence="9">
    <location>
        <begin position="1063"/>
        <end position="1079"/>
    </location>
</feature>
<feature type="compositionally biased region" description="Polar residues" evidence="8">
    <location>
        <begin position="1189"/>
        <end position="1206"/>
    </location>
</feature>
<feature type="compositionally biased region" description="Polar residues" evidence="8">
    <location>
        <begin position="174"/>
        <end position="188"/>
    </location>
</feature>
<evidence type="ECO:0000256" key="5">
    <source>
        <dbReference type="PROSITE-ProRule" id="PRU00047"/>
    </source>
</evidence>
<sequence>MTEYGTVEGAPDPPDEAKTTTQPPVNKTPPANSNITDAGASGSPVDAVSPKAKPGRPKKSNDNDDDDEEPEYELSDYELKRVERIKRNNAFLANLGLAPIDEKKPKENPFASSSSEKKKKDAPPKEPSRKNPGRAAAKDVIYTDTALQNKYSAEIIKQSNANSSATTPSGSSSKKLSQNHTSKSSQPSNPEPHHSDSNSAYVPGAAFRPAEGEPIVDPTVDLPVFTKHPLFRTFFCLPCANTYHTKLRAQREEDASSSTSRSHKAVSTAASVNDFLIKEKSKRKNTDYLCELCGRNSYPKNATPSKVAPDAAANIVCTRRACDKSFCERCILWLAGGGELSIATTVPGWICFICRESNFCRPNQRENLSEFLIEDNPDLLPPSDPNDLDPNDTTKMPASKMNDRVKMTSFGQQNKLISTAQQQNRPTTLTKKDLAFYAPQGIRVLSLFGGIECALVAIKQLGIKIENYVSCDIDEAARKLVMNNHIDLFASKKLVFVDDINSINAAFIERHGPFHLVIGGSPCQDFSFQGNLNGGDRAGLGGARGGLVYEFYRVLRLVENINARRKFPLPAFVYENVHGMALDIKRSISNWLGVEPLKLDANNFSPGNRPRDFYTNLPVQLMPGDSETTDLKIPHLQEILTEPAQALASKAKCIITSNGVEVFATGRTNEFYTHEKQWIDCFNRVYRSRYDHSLGFRNFNIAEVERIFGLPQDYMSVLSSARSKDFYAIWGLCGNAFSVPVVVYILEALDRCFPTEKYQNYPFSYTLSKRTKLPPPVGNVSEVDVEEGMLGEALLTVQGTRTPSESRADRIELKGDGDASVRPLNSARWRPGLDSLGERHKLDQKNKNLKKRGATILVETDKDVDAEASPEITEKSAMTITSDVEEYEPDLEAQKKINEELRHELKTLRQKMTAMEDAEDAVRLKQQLLLQDLQNTVNVNPITPSDDQQQKQRFAAQRQRLIDEQDDAVRQSLYAQMDMYDDKRQKLQESRDLELLQSWEASIRKKADNRRSSQIKKQLEAKAKAKLDQEAAFRKAQDELCEFKNPVPAAEVAVVAMAAPLTKCKNCGENGHTKLQCTKMCASIAKCSPAVDEFGTRLAQAMNVEAEPRHAQAMNAQAMNAQAMNAQAMNTEAAPDVDFQIWLKQRRETWRENNYKPPPRPPPPPPRPPPLPYQSNKPRIVFAPHPNSMMLQSTPPHPNAHSNSNK</sequence>
<dbReference type="SUPFAM" id="SSF53335">
    <property type="entry name" value="S-adenosyl-L-methionine-dependent methyltransferases"/>
    <property type="match status" value="1"/>
</dbReference>
<feature type="region of interest" description="Disordered" evidence="8">
    <location>
        <begin position="375"/>
        <end position="398"/>
    </location>
</feature>
<dbReference type="Pfam" id="PF00145">
    <property type="entry name" value="DNA_methylase"/>
    <property type="match status" value="1"/>
</dbReference>
<feature type="region of interest" description="Disordered" evidence="8">
    <location>
        <begin position="1"/>
        <end position="76"/>
    </location>
</feature>
<feature type="region of interest" description="Disordered" evidence="8">
    <location>
        <begin position="94"/>
        <end position="140"/>
    </location>
</feature>
<dbReference type="PROSITE" id="PS50158">
    <property type="entry name" value="ZF_CCHC"/>
    <property type="match status" value="1"/>
</dbReference>
<dbReference type="GO" id="GO:0008270">
    <property type="term" value="F:zinc ion binding"/>
    <property type="evidence" value="ECO:0007669"/>
    <property type="project" value="UniProtKB-KW"/>
</dbReference>
<organism evidence="10 11">
    <name type="scientific">Triparma strigata</name>
    <dbReference type="NCBI Taxonomy" id="1606541"/>
    <lineage>
        <taxon>Eukaryota</taxon>
        <taxon>Sar</taxon>
        <taxon>Stramenopiles</taxon>
        <taxon>Ochrophyta</taxon>
        <taxon>Bolidophyceae</taxon>
        <taxon>Parmales</taxon>
        <taxon>Triparmaceae</taxon>
        <taxon>Triparma</taxon>
    </lineage>
</organism>
<dbReference type="OrthoDB" id="641149at2759"/>
<evidence type="ECO:0000256" key="3">
    <source>
        <dbReference type="ARBA" id="ARBA00022679"/>
    </source>
</evidence>
<feature type="compositionally biased region" description="Pro residues" evidence="8">
    <location>
        <begin position="1156"/>
        <end position="1172"/>
    </location>
</feature>
<dbReference type="PROSITE" id="PS51679">
    <property type="entry name" value="SAM_MT_C5"/>
    <property type="match status" value="1"/>
</dbReference>
<dbReference type="InterPro" id="IPR001525">
    <property type="entry name" value="C5_MeTfrase"/>
</dbReference>
<dbReference type="InterPro" id="IPR029063">
    <property type="entry name" value="SAM-dependent_MTases_sf"/>
</dbReference>
<keyword evidence="3 6" id="KW-0808">Transferase</keyword>
<dbReference type="InterPro" id="IPR001878">
    <property type="entry name" value="Znf_CCHC"/>
</dbReference>
<dbReference type="InterPro" id="IPR050390">
    <property type="entry name" value="C5-Methyltransferase"/>
</dbReference>
<keyword evidence="7" id="KW-0175">Coiled coil</keyword>
<comment type="caution">
    <text evidence="10">The sequence shown here is derived from an EMBL/GenBank/DDBJ whole genome shotgun (WGS) entry which is preliminary data.</text>
</comment>
<keyword evidence="5" id="KW-0479">Metal-binding</keyword>
<dbReference type="Gene3D" id="3.40.50.150">
    <property type="entry name" value="Vaccinia Virus protein VP39"/>
    <property type="match status" value="1"/>
</dbReference>
<evidence type="ECO:0000313" key="10">
    <source>
        <dbReference type="EMBL" id="GMH98656.1"/>
    </source>
</evidence>
<dbReference type="GO" id="GO:0003676">
    <property type="term" value="F:nucleic acid binding"/>
    <property type="evidence" value="ECO:0007669"/>
    <property type="project" value="InterPro"/>
</dbReference>
<keyword evidence="2 6" id="KW-0489">Methyltransferase</keyword>
<dbReference type="GO" id="GO:0003886">
    <property type="term" value="F:DNA (cytosine-5-)-methyltransferase activity"/>
    <property type="evidence" value="ECO:0007669"/>
    <property type="project" value="UniProtKB-EC"/>
</dbReference>
<evidence type="ECO:0000256" key="2">
    <source>
        <dbReference type="ARBA" id="ARBA00022603"/>
    </source>
</evidence>
<proteinExistence type="inferred from homology"/>
<evidence type="ECO:0000256" key="4">
    <source>
        <dbReference type="ARBA" id="ARBA00022691"/>
    </source>
</evidence>
<gene>
    <name evidence="10" type="ORF">TrST_g470</name>
</gene>
<evidence type="ECO:0000256" key="1">
    <source>
        <dbReference type="ARBA" id="ARBA00011975"/>
    </source>
</evidence>
<feature type="active site" evidence="6">
    <location>
        <position position="523"/>
    </location>
</feature>
<comment type="similarity">
    <text evidence="6">Belongs to the class I-like SAM-binding methyltransferase superfamily. C5-methyltransferase family.</text>
</comment>
<feature type="compositionally biased region" description="Acidic residues" evidence="8">
    <location>
        <begin position="63"/>
        <end position="76"/>
    </location>
</feature>
<keyword evidence="5" id="KW-0863">Zinc-finger</keyword>
<feature type="compositionally biased region" description="Low complexity" evidence="8">
    <location>
        <begin position="159"/>
        <end position="173"/>
    </location>
</feature>
<dbReference type="PANTHER" id="PTHR23068">
    <property type="entry name" value="DNA CYTOSINE-5- -METHYLTRANSFERASE 3-RELATED"/>
    <property type="match status" value="1"/>
</dbReference>
<feature type="region of interest" description="Disordered" evidence="8">
    <location>
        <begin position="159"/>
        <end position="212"/>
    </location>
</feature>